<reference evidence="3" key="1">
    <citation type="submission" date="2020-06" db="EMBL/GenBank/DDBJ databases">
        <title>A novel thermopfilic bacterium from Erzurum, Turkey.</title>
        <authorList>
            <person name="Adiguzel A."/>
            <person name="Ay H."/>
            <person name="Baltaci M.O."/>
        </authorList>
    </citation>
    <scope>NUCLEOTIDE SEQUENCE</scope>
    <source>
        <strain evidence="3">P2</strain>
    </source>
</reference>
<dbReference type="PANTHER" id="PTHR43682:SF1">
    <property type="entry name" value="LACTATE UTILIZATION PROTEIN C"/>
    <property type="match status" value="1"/>
</dbReference>
<dbReference type="InterPro" id="IPR024185">
    <property type="entry name" value="FTHF_cligase-like_sf"/>
</dbReference>
<comment type="similarity">
    <text evidence="1">Belongs to the LutC/YkgG family.</text>
</comment>
<dbReference type="Proteomes" id="UP000625804">
    <property type="component" value="Unassembled WGS sequence"/>
</dbReference>
<dbReference type="Pfam" id="PF02589">
    <property type="entry name" value="LUD_dom"/>
    <property type="match status" value="1"/>
</dbReference>
<dbReference type="Gene3D" id="3.40.50.10420">
    <property type="entry name" value="NagB/RpiA/CoA transferase-like"/>
    <property type="match status" value="1"/>
</dbReference>
<evidence type="ECO:0000313" key="4">
    <source>
        <dbReference type="Proteomes" id="UP000625804"/>
    </source>
</evidence>
<gene>
    <name evidence="1" type="primary">lutC</name>
    <name evidence="3" type="ORF">HR057_02185</name>
</gene>
<dbReference type="EMBL" id="JABTTE010000002">
    <property type="protein sequence ID" value="NSL50569.1"/>
    <property type="molecule type" value="Genomic_DNA"/>
</dbReference>
<protein>
    <recommendedName>
        <fullName evidence="1">Lactate utilization protein C</fullName>
    </recommendedName>
</protein>
<organism evidence="3 4">
    <name type="scientific">Calidifontibacillus erzurumensis</name>
    <dbReference type="NCBI Taxonomy" id="2741433"/>
    <lineage>
        <taxon>Bacteria</taxon>
        <taxon>Bacillati</taxon>
        <taxon>Bacillota</taxon>
        <taxon>Bacilli</taxon>
        <taxon>Bacillales</taxon>
        <taxon>Bacillaceae</taxon>
        <taxon>Calidifontibacillus/Schinkia group</taxon>
        <taxon>Calidifontibacillus</taxon>
    </lineage>
</organism>
<sequence length="239" mass="26953">MKTGTIHNRETFLNNIAKQLGRDRRKNVVRPEWKYNPQLEVYKDASQDELLEIFKNHCKNIHTAVYETNTNGLEDVLNQVIAEYEGQSIITWDDKRFAEFGLTDYFQNKLPKNGKRIHVWDPSLGTENINFAKTADIGITFSDFTLAESGTVVLFSDKKRGRSVSLLPKTYIAIVPKSTIVPRMTQACSSIHERIANGEKIPSAIHFISGPSNSADIEMVLVVGVHGPMKATYIVVNDK</sequence>
<accession>A0A8J8GB60</accession>
<feature type="domain" description="LUD" evidence="2">
    <location>
        <begin position="51"/>
        <end position="236"/>
    </location>
</feature>
<name>A0A8J8GB60_9BACI</name>
<dbReference type="AlphaFoldDB" id="A0A8J8GB60"/>
<dbReference type="SUPFAM" id="SSF100950">
    <property type="entry name" value="NagB/RpiA/CoA transferase-like"/>
    <property type="match status" value="1"/>
</dbReference>
<dbReference type="RefSeq" id="WP_173729772.1">
    <property type="nucleotide sequence ID" value="NZ_JABTTE010000002.1"/>
</dbReference>
<proteinExistence type="inferred from homology"/>
<evidence type="ECO:0000313" key="3">
    <source>
        <dbReference type="EMBL" id="NSL50569.1"/>
    </source>
</evidence>
<dbReference type="PANTHER" id="PTHR43682">
    <property type="entry name" value="LACTATE UTILIZATION PROTEIN C"/>
    <property type="match status" value="1"/>
</dbReference>
<dbReference type="InterPro" id="IPR003741">
    <property type="entry name" value="LUD_dom"/>
</dbReference>
<evidence type="ECO:0000256" key="1">
    <source>
        <dbReference type="HAMAP-Rule" id="MF_02104"/>
    </source>
</evidence>
<comment type="caution">
    <text evidence="3">The sequence shown here is derived from an EMBL/GenBank/DDBJ whole genome shotgun (WGS) entry which is preliminary data.</text>
</comment>
<comment type="function">
    <text evidence="1">Is involved in L-lactate degradation and allows cells to grow with lactate as the sole carbon source.</text>
</comment>
<keyword evidence="4" id="KW-1185">Reference proteome</keyword>
<dbReference type="InterPro" id="IPR022823">
    <property type="entry name" value="LutC"/>
</dbReference>
<dbReference type="HAMAP" id="MF_02104">
    <property type="entry name" value="LutC"/>
    <property type="match status" value="1"/>
</dbReference>
<dbReference type="GO" id="GO:0006089">
    <property type="term" value="P:lactate metabolic process"/>
    <property type="evidence" value="ECO:0007669"/>
    <property type="project" value="UniProtKB-UniRule"/>
</dbReference>
<dbReference type="InterPro" id="IPR037171">
    <property type="entry name" value="NagB/RpiA_transferase-like"/>
</dbReference>
<evidence type="ECO:0000259" key="2">
    <source>
        <dbReference type="Pfam" id="PF02589"/>
    </source>
</evidence>